<dbReference type="InterPro" id="IPR011332">
    <property type="entry name" value="Ribosomal_zn-bd"/>
</dbReference>
<reference evidence="7 8" key="1">
    <citation type="journal article" date="2016" name="Mol. Biol. Evol.">
        <title>Comparative Genomics of Early-Diverging Mushroom-Forming Fungi Provides Insights into the Origins of Lignocellulose Decay Capabilities.</title>
        <authorList>
            <person name="Nagy L.G."/>
            <person name="Riley R."/>
            <person name="Tritt A."/>
            <person name="Adam C."/>
            <person name="Daum C."/>
            <person name="Floudas D."/>
            <person name="Sun H."/>
            <person name="Yadav J.S."/>
            <person name="Pangilinan J."/>
            <person name="Larsson K.H."/>
            <person name="Matsuura K."/>
            <person name="Barry K."/>
            <person name="Labutti K."/>
            <person name="Kuo R."/>
            <person name="Ohm R.A."/>
            <person name="Bhattacharya S.S."/>
            <person name="Shirouzu T."/>
            <person name="Yoshinaga Y."/>
            <person name="Martin F.M."/>
            <person name="Grigoriev I.V."/>
            <person name="Hibbett D.S."/>
        </authorList>
    </citation>
    <scope>NUCLEOTIDE SEQUENCE [LARGE SCALE GENOMIC DNA]</scope>
    <source>
        <strain evidence="7 8">HHB9708</strain>
    </source>
</reference>
<name>A0A164SU86_9AGAM</name>
<dbReference type="NCBIfam" id="TIGR01023">
    <property type="entry name" value="rpmG_bact"/>
    <property type="match status" value="1"/>
</dbReference>
<dbReference type="GO" id="GO:0003735">
    <property type="term" value="F:structural constituent of ribosome"/>
    <property type="evidence" value="ECO:0007669"/>
    <property type="project" value="InterPro"/>
</dbReference>
<protein>
    <recommendedName>
        <fullName evidence="6">Large ribosomal subunit protein bL33m</fullName>
    </recommendedName>
</protein>
<dbReference type="PANTHER" id="PTHR47037:SF1">
    <property type="entry name" value="LARGE RIBOSOMAL SUBUNIT PROTEIN BL33M"/>
    <property type="match status" value="1"/>
</dbReference>
<evidence type="ECO:0000256" key="3">
    <source>
        <dbReference type="ARBA" id="ARBA00022980"/>
    </source>
</evidence>
<accession>A0A164SU86</accession>
<evidence type="ECO:0000313" key="8">
    <source>
        <dbReference type="Proteomes" id="UP000076722"/>
    </source>
</evidence>
<keyword evidence="3" id="KW-0689">Ribosomal protein</keyword>
<dbReference type="GO" id="GO:0005840">
    <property type="term" value="C:ribosome"/>
    <property type="evidence" value="ECO:0007669"/>
    <property type="project" value="UniProtKB-KW"/>
</dbReference>
<keyword evidence="5" id="KW-0687">Ribonucleoprotein</keyword>
<comment type="subcellular location">
    <subcellularLocation>
        <location evidence="1">Mitochondrion</location>
    </subcellularLocation>
</comment>
<comment type="similarity">
    <text evidence="2">Belongs to the bacterial ribosomal protein bL33 family.</text>
</comment>
<dbReference type="InterPro" id="IPR052008">
    <property type="entry name" value="Mitoribosomal_protein_bL33"/>
</dbReference>
<evidence type="ECO:0000256" key="1">
    <source>
        <dbReference type="ARBA" id="ARBA00004173"/>
    </source>
</evidence>
<dbReference type="Proteomes" id="UP000076722">
    <property type="component" value="Unassembled WGS sequence"/>
</dbReference>
<evidence type="ECO:0000313" key="7">
    <source>
        <dbReference type="EMBL" id="KZS91808.1"/>
    </source>
</evidence>
<keyword evidence="4" id="KW-0496">Mitochondrion</keyword>
<dbReference type="Pfam" id="PF00471">
    <property type="entry name" value="Ribosomal_L33"/>
    <property type="match status" value="1"/>
</dbReference>
<sequence length="70" mass="8390">MPFNISFKIGTHLVWFDYFRTLIVRVLSTARTGYFYTTQRLRLGPKLAMMKYDPVVKQRVLFVESRKTKK</sequence>
<dbReference type="PANTHER" id="PTHR47037">
    <property type="entry name" value="39S RIBOSOMAL PROTEIN L33, MITOCHONDRIAL"/>
    <property type="match status" value="1"/>
</dbReference>
<dbReference type="InterPro" id="IPR038584">
    <property type="entry name" value="Ribosomal_bL33_sf"/>
</dbReference>
<evidence type="ECO:0000256" key="5">
    <source>
        <dbReference type="ARBA" id="ARBA00023274"/>
    </source>
</evidence>
<dbReference type="GO" id="GO:1990904">
    <property type="term" value="C:ribonucleoprotein complex"/>
    <property type="evidence" value="ECO:0007669"/>
    <property type="project" value="UniProtKB-KW"/>
</dbReference>
<evidence type="ECO:0000256" key="6">
    <source>
        <dbReference type="ARBA" id="ARBA00035275"/>
    </source>
</evidence>
<dbReference type="Gene3D" id="2.20.28.120">
    <property type="entry name" value="Ribosomal protein L33"/>
    <property type="match status" value="1"/>
</dbReference>
<dbReference type="GO" id="GO:0005739">
    <property type="term" value="C:mitochondrion"/>
    <property type="evidence" value="ECO:0007669"/>
    <property type="project" value="UniProtKB-SubCell"/>
</dbReference>
<dbReference type="GO" id="GO:0006412">
    <property type="term" value="P:translation"/>
    <property type="evidence" value="ECO:0007669"/>
    <property type="project" value="InterPro"/>
</dbReference>
<dbReference type="AlphaFoldDB" id="A0A164SU86"/>
<dbReference type="STRING" id="1314777.A0A164SU86"/>
<dbReference type="EMBL" id="KV419413">
    <property type="protein sequence ID" value="KZS91808.1"/>
    <property type="molecule type" value="Genomic_DNA"/>
</dbReference>
<organism evidence="7 8">
    <name type="scientific">Sistotremastrum niveocremeum HHB9708</name>
    <dbReference type="NCBI Taxonomy" id="1314777"/>
    <lineage>
        <taxon>Eukaryota</taxon>
        <taxon>Fungi</taxon>
        <taxon>Dikarya</taxon>
        <taxon>Basidiomycota</taxon>
        <taxon>Agaricomycotina</taxon>
        <taxon>Agaricomycetes</taxon>
        <taxon>Sistotremastrales</taxon>
        <taxon>Sistotremastraceae</taxon>
        <taxon>Sertulicium</taxon>
        <taxon>Sertulicium niveocremeum</taxon>
    </lineage>
</organism>
<keyword evidence="8" id="KW-1185">Reference proteome</keyword>
<proteinExistence type="inferred from homology"/>
<gene>
    <name evidence="7" type="ORF">SISNIDRAFT_515875</name>
</gene>
<evidence type="ECO:0000256" key="4">
    <source>
        <dbReference type="ARBA" id="ARBA00023128"/>
    </source>
</evidence>
<dbReference type="OrthoDB" id="275534at2759"/>
<dbReference type="InterPro" id="IPR001705">
    <property type="entry name" value="Ribosomal_bL33"/>
</dbReference>
<dbReference type="SUPFAM" id="SSF57829">
    <property type="entry name" value="Zn-binding ribosomal proteins"/>
    <property type="match status" value="1"/>
</dbReference>
<evidence type="ECO:0000256" key="2">
    <source>
        <dbReference type="ARBA" id="ARBA00007596"/>
    </source>
</evidence>